<organism evidence="1">
    <name type="scientific">marine sediment metagenome</name>
    <dbReference type="NCBI Taxonomy" id="412755"/>
    <lineage>
        <taxon>unclassified sequences</taxon>
        <taxon>metagenomes</taxon>
        <taxon>ecological metagenomes</taxon>
    </lineage>
</organism>
<reference evidence="1" key="1">
    <citation type="submission" date="2013-11" db="EMBL/GenBank/DDBJ databases">
        <title>Microbial diversity, functional groups and degradation webs in Northern and Southern Mediterranean and Red Sea marine crude oil polluted sites.</title>
        <authorList>
            <person name="Daffonchio D."/>
            <person name="Mapelli F."/>
            <person name="Ferrer M."/>
            <person name="Richter M."/>
            <person name="Cherif A."/>
            <person name="Malkawi H.I."/>
            <person name="Yakimov M.M."/>
            <person name="Abdel-Fattah Y.R."/>
            <person name="Blaghen M."/>
            <person name="Golyshin P.N."/>
            <person name="Kalogerakis N."/>
            <person name="Boon N."/>
            <person name="Magagnini M."/>
            <person name="Fava F."/>
        </authorList>
    </citation>
    <scope>NUCLEOTIDE SEQUENCE</scope>
</reference>
<feature type="non-terminal residue" evidence="1">
    <location>
        <position position="1"/>
    </location>
</feature>
<sequence length="23" mass="2660">DCRHFGGDFTSNQIDALEKIQHK</sequence>
<dbReference type="EMBL" id="AYSL01001495">
    <property type="protein sequence ID" value="KTF05906.1"/>
    <property type="molecule type" value="Genomic_DNA"/>
</dbReference>
<name>A0A1B6NR09_9ZZZZ</name>
<dbReference type="AlphaFoldDB" id="A0A1B6NR09"/>
<evidence type="ECO:0000313" key="1">
    <source>
        <dbReference type="EMBL" id="KTF05906.1"/>
    </source>
</evidence>
<comment type="caution">
    <text evidence="1">The sequence shown here is derived from an EMBL/GenBank/DDBJ whole genome shotgun (WGS) entry which is preliminary data.</text>
</comment>
<gene>
    <name evidence="1" type="ORF">MGSAQ_002598</name>
</gene>
<accession>A0A1B6NR09</accession>
<protein>
    <submittedName>
        <fullName evidence="1">Uncharacterized protein</fullName>
    </submittedName>
</protein>
<proteinExistence type="predicted"/>